<sequence>MLLIDSQSPVPPFVQLKEQLRAQIRAGELAPGTRLPTVRKLASDLAIAPNTVARAYRELEAEKLIITRGRHGTQVADATPDDPDAAATASWFAQRMRRLGVTPSEAVRLVNEAFGADDHPATDSST</sequence>
<dbReference type="Proteomes" id="UP000199103">
    <property type="component" value="Chromosome I"/>
</dbReference>
<evidence type="ECO:0000256" key="3">
    <source>
        <dbReference type="ARBA" id="ARBA00023163"/>
    </source>
</evidence>
<evidence type="ECO:0000313" key="6">
    <source>
        <dbReference type="Proteomes" id="UP000199103"/>
    </source>
</evidence>
<organism evidence="5 6">
    <name type="scientific">Microlunatus soli</name>
    <dbReference type="NCBI Taxonomy" id="630515"/>
    <lineage>
        <taxon>Bacteria</taxon>
        <taxon>Bacillati</taxon>
        <taxon>Actinomycetota</taxon>
        <taxon>Actinomycetes</taxon>
        <taxon>Propionibacteriales</taxon>
        <taxon>Propionibacteriaceae</taxon>
        <taxon>Microlunatus</taxon>
    </lineage>
</organism>
<evidence type="ECO:0000256" key="2">
    <source>
        <dbReference type="ARBA" id="ARBA00023125"/>
    </source>
</evidence>
<dbReference type="OrthoDB" id="4307011at2"/>
<dbReference type="GO" id="GO:0003700">
    <property type="term" value="F:DNA-binding transcription factor activity"/>
    <property type="evidence" value="ECO:0007669"/>
    <property type="project" value="InterPro"/>
</dbReference>
<dbReference type="RefSeq" id="WP_091521038.1">
    <property type="nucleotide sequence ID" value="NZ_LT629772.1"/>
</dbReference>
<evidence type="ECO:0000313" key="5">
    <source>
        <dbReference type="EMBL" id="SDS16482.1"/>
    </source>
</evidence>
<protein>
    <submittedName>
        <fullName evidence="5">DNA-binding transcriptional regulator YhcF, GntR family</fullName>
    </submittedName>
</protein>
<dbReference type="STRING" id="630515.SAMN04489812_1078"/>
<gene>
    <name evidence="5" type="ORF">SAMN04489812_1078</name>
</gene>
<dbReference type="InterPro" id="IPR036388">
    <property type="entry name" value="WH-like_DNA-bd_sf"/>
</dbReference>
<dbReference type="Gene3D" id="1.10.10.10">
    <property type="entry name" value="Winged helix-like DNA-binding domain superfamily/Winged helix DNA-binding domain"/>
    <property type="match status" value="1"/>
</dbReference>
<keyword evidence="2 5" id="KW-0238">DNA-binding</keyword>
<reference evidence="5 6" key="1">
    <citation type="submission" date="2016-10" db="EMBL/GenBank/DDBJ databases">
        <authorList>
            <person name="de Groot N.N."/>
        </authorList>
    </citation>
    <scope>NUCLEOTIDE SEQUENCE [LARGE SCALE GENOMIC DNA]</scope>
    <source>
        <strain evidence="5 6">DSM 21800</strain>
    </source>
</reference>
<dbReference type="PANTHER" id="PTHR38445">
    <property type="entry name" value="HTH-TYPE TRANSCRIPTIONAL REPRESSOR YTRA"/>
    <property type="match status" value="1"/>
</dbReference>
<keyword evidence="1" id="KW-0805">Transcription regulation</keyword>
<evidence type="ECO:0000256" key="1">
    <source>
        <dbReference type="ARBA" id="ARBA00023015"/>
    </source>
</evidence>
<accession>A0A1H1PZ34</accession>
<dbReference type="SUPFAM" id="SSF46785">
    <property type="entry name" value="Winged helix' DNA-binding domain"/>
    <property type="match status" value="1"/>
</dbReference>
<feature type="domain" description="HTH gntR-type" evidence="4">
    <location>
        <begin position="10"/>
        <end position="78"/>
    </location>
</feature>
<dbReference type="PANTHER" id="PTHR38445:SF9">
    <property type="entry name" value="HTH-TYPE TRANSCRIPTIONAL REPRESSOR YTRA"/>
    <property type="match status" value="1"/>
</dbReference>
<dbReference type="Pfam" id="PF00392">
    <property type="entry name" value="GntR"/>
    <property type="match status" value="1"/>
</dbReference>
<keyword evidence="3" id="KW-0804">Transcription</keyword>
<dbReference type="EMBL" id="LT629772">
    <property type="protein sequence ID" value="SDS16482.1"/>
    <property type="molecule type" value="Genomic_DNA"/>
</dbReference>
<dbReference type="GO" id="GO:0003677">
    <property type="term" value="F:DNA binding"/>
    <property type="evidence" value="ECO:0007669"/>
    <property type="project" value="UniProtKB-KW"/>
</dbReference>
<dbReference type="PROSITE" id="PS50949">
    <property type="entry name" value="HTH_GNTR"/>
    <property type="match status" value="1"/>
</dbReference>
<evidence type="ECO:0000259" key="4">
    <source>
        <dbReference type="PROSITE" id="PS50949"/>
    </source>
</evidence>
<dbReference type="AlphaFoldDB" id="A0A1H1PZ34"/>
<dbReference type="InterPro" id="IPR000524">
    <property type="entry name" value="Tscrpt_reg_HTH_GntR"/>
</dbReference>
<proteinExistence type="predicted"/>
<keyword evidence="6" id="KW-1185">Reference proteome</keyword>
<dbReference type="InterPro" id="IPR036390">
    <property type="entry name" value="WH_DNA-bd_sf"/>
</dbReference>
<name>A0A1H1PZ34_9ACTN</name>
<dbReference type="CDD" id="cd07377">
    <property type="entry name" value="WHTH_GntR"/>
    <property type="match status" value="1"/>
</dbReference>
<dbReference type="SMART" id="SM00345">
    <property type="entry name" value="HTH_GNTR"/>
    <property type="match status" value="1"/>
</dbReference>